<name>A0ABP3W9U3_CLOSU</name>
<keyword evidence="2" id="KW-1185">Reference proteome</keyword>
<proteinExistence type="predicted"/>
<accession>A0ABP3W9U3</accession>
<dbReference type="Proteomes" id="UP001501047">
    <property type="component" value="Unassembled WGS sequence"/>
</dbReference>
<sequence length="241" mass="28295">MEKVISLRPTNQIMTLFSEIKEIDTHLELDRSAIVKRALQLAFNNTIDWQIVAKVKIGEGKITPPDHIRFTIEGEQYQIITEQIRDAFSLQRVTAPYLIRLVLTNYLLSLKTEDKEKIITTVEERVELGIDCLVFKNSYDISDYNEKERILLLARKYLENYNIELNKTLRKQMDSRIKEYSYYFDREKYFPKPRSNFGTCDIRFISKSFAGLLLTLVETGVYEMEEIIQGLESVLGYLPKQ</sequence>
<evidence type="ECO:0000313" key="1">
    <source>
        <dbReference type="EMBL" id="GAA0778287.1"/>
    </source>
</evidence>
<protein>
    <recommendedName>
        <fullName evidence="3">Ribbon-helix-helix protein CopG domain-containing protein</fullName>
    </recommendedName>
</protein>
<gene>
    <name evidence="1" type="ORF">GCM10008908_34930</name>
</gene>
<evidence type="ECO:0000313" key="2">
    <source>
        <dbReference type="Proteomes" id="UP001501047"/>
    </source>
</evidence>
<dbReference type="EMBL" id="BAAACI010000008">
    <property type="protein sequence ID" value="GAA0778287.1"/>
    <property type="molecule type" value="Genomic_DNA"/>
</dbReference>
<comment type="caution">
    <text evidence="1">The sequence shown here is derived from an EMBL/GenBank/DDBJ whole genome shotgun (WGS) entry which is preliminary data.</text>
</comment>
<evidence type="ECO:0008006" key="3">
    <source>
        <dbReference type="Google" id="ProtNLM"/>
    </source>
</evidence>
<reference evidence="2" key="1">
    <citation type="journal article" date="2019" name="Int. J. Syst. Evol. Microbiol.">
        <title>The Global Catalogue of Microorganisms (GCM) 10K type strain sequencing project: providing services to taxonomists for standard genome sequencing and annotation.</title>
        <authorList>
            <consortium name="The Broad Institute Genomics Platform"/>
            <consortium name="The Broad Institute Genome Sequencing Center for Infectious Disease"/>
            <person name="Wu L."/>
            <person name="Ma J."/>
        </authorList>
    </citation>
    <scope>NUCLEOTIDE SEQUENCE [LARGE SCALE GENOMIC DNA]</scope>
    <source>
        <strain evidence="2">JCM 1417</strain>
    </source>
</reference>
<organism evidence="1 2">
    <name type="scientific">Clostridium subterminale</name>
    <dbReference type="NCBI Taxonomy" id="1550"/>
    <lineage>
        <taxon>Bacteria</taxon>
        <taxon>Bacillati</taxon>
        <taxon>Bacillota</taxon>
        <taxon>Clostridia</taxon>
        <taxon>Eubacteriales</taxon>
        <taxon>Clostridiaceae</taxon>
        <taxon>Clostridium</taxon>
    </lineage>
</organism>
<dbReference type="RefSeq" id="WP_343827825.1">
    <property type="nucleotide sequence ID" value="NZ_BAAACI010000008.1"/>
</dbReference>